<keyword evidence="4" id="KW-0460">Magnesium</keyword>
<evidence type="ECO:0000256" key="5">
    <source>
        <dbReference type="PIRSR" id="PIRSR610972-4"/>
    </source>
</evidence>
<comment type="similarity">
    <text evidence="1">Belongs to the HAD-like hydrolase superfamily. CbbY/CbbZ/Gph/YieH family.</text>
</comment>
<dbReference type="SFLD" id="SFLDG01129">
    <property type="entry name" value="C1.5:_HAD__Beta-PGM__Phosphata"/>
    <property type="match status" value="1"/>
</dbReference>
<dbReference type="Pfam" id="PF13419">
    <property type="entry name" value="HAD_2"/>
    <property type="match status" value="1"/>
</dbReference>
<dbReference type="InterPro" id="IPR010972">
    <property type="entry name" value="Beta-PGM"/>
</dbReference>
<feature type="binding site" evidence="4">
    <location>
        <position position="169"/>
    </location>
    <ligand>
        <name>Mg(2+)</name>
        <dbReference type="ChEBI" id="CHEBI:18420"/>
    </ligand>
</feature>
<dbReference type="CDD" id="cd02598">
    <property type="entry name" value="HAD_BPGM"/>
    <property type="match status" value="1"/>
</dbReference>
<proteinExistence type="inferred from homology"/>
<dbReference type="PANTHER" id="PTHR18901:SF38">
    <property type="entry name" value="PSEUDOURIDINE-5'-PHOSPHATASE"/>
    <property type="match status" value="1"/>
</dbReference>
<dbReference type="SFLD" id="SFLDS00003">
    <property type="entry name" value="Haloacid_Dehalogenase"/>
    <property type="match status" value="1"/>
</dbReference>
<dbReference type="Gene3D" id="1.10.150.240">
    <property type="entry name" value="Putative phosphatase, domain 2"/>
    <property type="match status" value="1"/>
</dbReference>
<feature type="active site" description="Proton donor/acceptor" evidence="2">
    <location>
        <position position="11"/>
    </location>
</feature>
<dbReference type="GO" id="GO:0000287">
    <property type="term" value="F:magnesium ion binding"/>
    <property type="evidence" value="ECO:0007669"/>
    <property type="project" value="InterPro"/>
</dbReference>
<dbReference type="EMBL" id="FNDZ01000001">
    <property type="protein sequence ID" value="SDH96393.1"/>
    <property type="molecule type" value="Genomic_DNA"/>
</dbReference>
<evidence type="ECO:0000313" key="6">
    <source>
        <dbReference type="EMBL" id="SDH96393.1"/>
    </source>
</evidence>
<dbReference type="InterPro" id="IPR010976">
    <property type="entry name" value="B-phosphoglucomutase_hydrolase"/>
</dbReference>
<evidence type="ECO:0000256" key="4">
    <source>
        <dbReference type="PIRSR" id="PIRSR610972-3"/>
    </source>
</evidence>
<dbReference type="GO" id="GO:0005975">
    <property type="term" value="P:carbohydrate metabolic process"/>
    <property type="evidence" value="ECO:0007669"/>
    <property type="project" value="InterPro"/>
</dbReference>
<reference evidence="6 7" key="1">
    <citation type="submission" date="2016-10" db="EMBL/GenBank/DDBJ databases">
        <authorList>
            <person name="de Groot N.N."/>
        </authorList>
    </citation>
    <scope>NUCLEOTIDE SEQUENCE [LARGE SCALE GENOMIC DNA]</scope>
    <source>
        <strain evidence="6 7">CGMCC 1.5058</strain>
    </source>
</reference>
<dbReference type="InterPro" id="IPR006439">
    <property type="entry name" value="HAD-SF_hydro_IA"/>
</dbReference>
<dbReference type="InterPro" id="IPR041492">
    <property type="entry name" value="HAD_2"/>
</dbReference>
<evidence type="ECO:0000256" key="1">
    <source>
        <dbReference type="ARBA" id="ARBA00006171"/>
    </source>
</evidence>
<dbReference type="PRINTS" id="PR00413">
    <property type="entry name" value="HADHALOGNASE"/>
</dbReference>
<dbReference type="NCBIfam" id="TIGR01509">
    <property type="entry name" value="HAD-SF-IA-v3"/>
    <property type="match status" value="1"/>
</dbReference>
<feature type="binding site" evidence="3">
    <location>
        <position position="25"/>
    </location>
    <ligand>
        <name>substrate</name>
    </ligand>
</feature>
<organism evidence="6 7">
    <name type="scientific">Proteiniclasticum ruminis</name>
    <dbReference type="NCBI Taxonomy" id="398199"/>
    <lineage>
        <taxon>Bacteria</taxon>
        <taxon>Bacillati</taxon>
        <taxon>Bacillota</taxon>
        <taxon>Clostridia</taxon>
        <taxon>Eubacteriales</taxon>
        <taxon>Clostridiaceae</taxon>
        <taxon>Proteiniclasticum</taxon>
    </lineage>
</organism>
<evidence type="ECO:0000256" key="3">
    <source>
        <dbReference type="PIRSR" id="PIRSR610972-2"/>
    </source>
</evidence>
<dbReference type="SFLD" id="SFLDG01135">
    <property type="entry name" value="C1.5.6:_HAD__Beta-PGM__Phospha"/>
    <property type="match status" value="1"/>
</dbReference>
<feature type="binding site" evidence="4">
    <location>
        <position position="170"/>
    </location>
    <ligand>
        <name>Mg(2+)</name>
        <dbReference type="ChEBI" id="CHEBI:18420"/>
    </ligand>
</feature>
<gene>
    <name evidence="6" type="ORF">SAMN05421804_101329</name>
</gene>
<dbReference type="NCBIfam" id="TIGR01990">
    <property type="entry name" value="bPGM"/>
    <property type="match status" value="1"/>
</dbReference>
<sequence>MGIKAVVFDLDGVLVDTDRFHYLAWKKVLQDLGEDFTAEDNEQIKGVARFRALEILLKMKNVEMSEVEKMRILRKKNNLYLEHVTDIDDSDILPGVEEFLELLKFNGITTAIASTSDNTSIILELTGLKKYFDVVIDGHRVRSPKPDPEVYLETAGELKVSPAECAVFEDSKAGVLSGKRAGMWVVAVSERPILEADKWVSSLEGLTEAILRF</sequence>
<protein>
    <submittedName>
        <fullName evidence="6">Beta-phosphoglucomutase</fullName>
    </submittedName>
</protein>
<keyword evidence="4" id="KW-0479">Metal-binding</keyword>
<dbReference type="GO" id="GO:0008801">
    <property type="term" value="F:beta-phosphoglucomutase activity"/>
    <property type="evidence" value="ECO:0007669"/>
    <property type="project" value="InterPro"/>
</dbReference>
<feature type="binding site" evidence="3">
    <location>
        <begin position="44"/>
        <end position="49"/>
    </location>
    <ligand>
        <name>substrate</name>
    </ligand>
</feature>
<feature type="binding site" evidence="4">
    <location>
        <position position="11"/>
    </location>
    <ligand>
        <name>Mg(2+)</name>
        <dbReference type="ChEBI" id="CHEBI:18420"/>
    </ligand>
</feature>
<dbReference type="RefSeq" id="WP_031573236.1">
    <property type="nucleotide sequence ID" value="NZ_DAMANS010000029.1"/>
</dbReference>
<dbReference type="InterPro" id="IPR023214">
    <property type="entry name" value="HAD_sf"/>
</dbReference>
<feature type="binding site" evidence="3">
    <location>
        <begin position="9"/>
        <end position="11"/>
    </location>
    <ligand>
        <name>substrate</name>
    </ligand>
</feature>
<name>A0A1G8GPY1_9CLOT</name>
<feature type="binding site" evidence="3">
    <location>
        <begin position="114"/>
        <end position="118"/>
    </location>
    <ligand>
        <name>substrate</name>
    </ligand>
</feature>
<dbReference type="Proteomes" id="UP000183255">
    <property type="component" value="Unassembled WGS sequence"/>
</dbReference>
<feature type="binding site" evidence="3">
    <location>
        <position position="76"/>
    </location>
    <ligand>
        <name>substrate</name>
    </ligand>
</feature>
<dbReference type="InterPro" id="IPR036412">
    <property type="entry name" value="HAD-like_sf"/>
</dbReference>
<dbReference type="SUPFAM" id="SSF56784">
    <property type="entry name" value="HAD-like"/>
    <property type="match status" value="1"/>
</dbReference>
<feature type="binding site" evidence="4">
    <location>
        <position position="9"/>
    </location>
    <ligand>
        <name>Mg(2+)</name>
        <dbReference type="ChEBI" id="CHEBI:18420"/>
    </ligand>
</feature>
<dbReference type="PANTHER" id="PTHR18901">
    <property type="entry name" value="2-DEOXYGLUCOSE-6-PHOSPHATE PHOSPHATASE 2"/>
    <property type="match status" value="1"/>
</dbReference>
<evidence type="ECO:0000256" key="2">
    <source>
        <dbReference type="PIRSR" id="PIRSR610972-1"/>
    </source>
</evidence>
<dbReference type="NCBIfam" id="TIGR02009">
    <property type="entry name" value="PGMB-YQAB-SF"/>
    <property type="match status" value="1"/>
</dbReference>
<dbReference type="Gene3D" id="3.40.50.1000">
    <property type="entry name" value="HAD superfamily/HAD-like"/>
    <property type="match status" value="1"/>
</dbReference>
<comment type="cofactor">
    <cofactor evidence="4">
        <name>Mg(2+)</name>
        <dbReference type="ChEBI" id="CHEBI:18420"/>
    </cofactor>
    <text evidence="4">Binds 2 magnesium ions per subunit.</text>
</comment>
<feature type="binding site" evidence="3">
    <location>
        <position position="145"/>
    </location>
    <ligand>
        <name>substrate</name>
    </ligand>
</feature>
<feature type="site" description="Important for catalytic activity and assists the phosphoryl transfer reaction to Asp8 by balancing charge and orienting the reacting groups" evidence="5">
    <location>
        <position position="145"/>
    </location>
</feature>
<feature type="active site" description="Nucleophile" evidence="2">
    <location>
        <position position="9"/>
    </location>
</feature>
<evidence type="ECO:0000313" key="7">
    <source>
        <dbReference type="Proteomes" id="UP000183255"/>
    </source>
</evidence>
<feature type="site" description="Important for catalytic activity and assists the phosphoryl transfer reaction to Asp8 by balancing charge and orienting the reacting groups" evidence="5">
    <location>
        <position position="114"/>
    </location>
</feature>
<dbReference type="AlphaFoldDB" id="A0A1G8GPY1"/>
<dbReference type="InterPro" id="IPR023198">
    <property type="entry name" value="PGP-like_dom2"/>
</dbReference>
<accession>A0A1G8GPY1</accession>